<organism evidence="4 5">
    <name type="scientific">Sphingomonas aliaeris</name>
    <dbReference type="NCBI Taxonomy" id="2759526"/>
    <lineage>
        <taxon>Bacteria</taxon>
        <taxon>Pseudomonadati</taxon>
        <taxon>Pseudomonadota</taxon>
        <taxon>Alphaproteobacteria</taxon>
        <taxon>Sphingomonadales</taxon>
        <taxon>Sphingomonadaceae</taxon>
        <taxon>Sphingomonas</taxon>
    </lineage>
</organism>
<gene>
    <name evidence="4" type="ORF">H5J25_02380</name>
</gene>
<dbReference type="PANTHER" id="PTHR43205:SF7">
    <property type="entry name" value="PROSTAGLANDIN REDUCTASE 1"/>
    <property type="match status" value="1"/>
</dbReference>
<proteinExistence type="predicted"/>
<dbReference type="EMBL" id="CP061035">
    <property type="protein sequence ID" value="QQV77669.1"/>
    <property type="molecule type" value="Genomic_DNA"/>
</dbReference>
<dbReference type="Pfam" id="PF16884">
    <property type="entry name" value="ADH_N_2"/>
    <property type="match status" value="1"/>
</dbReference>
<dbReference type="InterPro" id="IPR011032">
    <property type="entry name" value="GroES-like_sf"/>
</dbReference>
<evidence type="ECO:0000313" key="5">
    <source>
        <dbReference type="Proteomes" id="UP000595894"/>
    </source>
</evidence>
<dbReference type="CDD" id="cd05288">
    <property type="entry name" value="PGDH"/>
    <property type="match status" value="1"/>
</dbReference>
<dbReference type="SUPFAM" id="SSF50129">
    <property type="entry name" value="GroES-like"/>
    <property type="match status" value="1"/>
</dbReference>
<evidence type="ECO:0000259" key="2">
    <source>
        <dbReference type="Pfam" id="PF00107"/>
    </source>
</evidence>
<feature type="domain" description="Alcohol dehydrogenase-like C-terminal" evidence="2">
    <location>
        <begin position="166"/>
        <end position="298"/>
    </location>
</feature>
<dbReference type="Proteomes" id="UP000595894">
    <property type="component" value="Chromosome"/>
</dbReference>
<protein>
    <submittedName>
        <fullName evidence="4">NADP-dependent oxidoreductase</fullName>
    </submittedName>
</protein>
<dbReference type="SUPFAM" id="SSF51735">
    <property type="entry name" value="NAD(P)-binding Rossmann-fold domains"/>
    <property type="match status" value="1"/>
</dbReference>
<dbReference type="PANTHER" id="PTHR43205">
    <property type="entry name" value="PROSTAGLANDIN REDUCTASE"/>
    <property type="match status" value="1"/>
</dbReference>
<evidence type="ECO:0000313" key="4">
    <source>
        <dbReference type="EMBL" id="QQV77669.1"/>
    </source>
</evidence>
<accession>A0A974NV86</accession>
<keyword evidence="1" id="KW-0560">Oxidoreductase</keyword>
<feature type="domain" description="Oxidoreductase N-terminal" evidence="3">
    <location>
        <begin position="17"/>
        <end position="117"/>
    </location>
</feature>
<dbReference type="Gene3D" id="3.90.180.10">
    <property type="entry name" value="Medium-chain alcohol dehydrogenases, catalytic domain"/>
    <property type="match status" value="1"/>
</dbReference>
<dbReference type="RefSeq" id="WP_202094400.1">
    <property type="nucleotide sequence ID" value="NZ_CP061035.1"/>
</dbReference>
<name>A0A974NV86_9SPHN</name>
<dbReference type="InterPro" id="IPR045010">
    <property type="entry name" value="MDR_fam"/>
</dbReference>
<dbReference type="InterPro" id="IPR041694">
    <property type="entry name" value="ADH_N_2"/>
</dbReference>
<dbReference type="KEGG" id="sari:H5J25_02380"/>
<dbReference type="Gene3D" id="3.40.50.720">
    <property type="entry name" value="NAD(P)-binding Rossmann-like Domain"/>
    <property type="match status" value="1"/>
</dbReference>
<keyword evidence="5" id="KW-1185">Reference proteome</keyword>
<reference evidence="5" key="1">
    <citation type="submission" date="2020-09" db="EMBL/GenBank/DDBJ databases">
        <title>Sphingomonas sp., a new species isolated from pork steak.</title>
        <authorList>
            <person name="Heidler von Heilborn D."/>
        </authorList>
    </citation>
    <scope>NUCLEOTIDE SEQUENCE [LARGE SCALE GENOMIC DNA]</scope>
</reference>
<sequence>MAAHAVIPKYTIPGKNRRVVLGRRPDGVPLATDFDIVSDAVPVISDGQFLVRNLYLSADPVQRGWAANPAVMALGAPMRALSVGVVQESREATIKPGDLVYGFLGWQDFAAATRDDLLSHVPIPRAAASSYAGVLGMPGVTAWLALADLAPPGPDDTVLVSTSAGAVGSVVGQIARAQGSRVIGLTGSDEKVARCTSRYGYHAAFNYKSIDLPTVLAAAAPTGFSIYFDNTGGWIADHAIRAMAKHGRIIQCGTAATANWSPPPAGWRPEREILTRVLTWSGFYIFDHVARFGAAIDALSDLIDDGALAYDEDIEPGFDQITGALETLFAGTNSGKKLIFIGDA</sequence>
<dbReference type="InterPro" id="IPR036291">
    <property type="entry name" value="NAD(P)-bd_dom_sf"/>
</dbReference>
<dbReference type="Pfam" id="PF00107">
    <property type="entry name" value="ADH_zinc_N"/>
    <property type="match status" value="1"/>
</dbReference>
<dbReference type="InterPro" id="IPR013149">
    <property type="entry name" value="ADH-like_C"/>
</dbReference>
<evidence type="ECO:0000256" key="1">
    <source>
        <dbReference type="ARBA" id="ARBA00023002"/>
    </source>
</evidence>
<dbReference type="GO" id="GO:0016628">
    <property type="term" value="F:oxidoreductase activity, acting on the CH-CH group of donors, NAD or NADP as acceptor"/>
    <property type="evidence" value="ECO:0007669"/>
    <property type="project" value="InterPro"/>
</dbReference>
<evidence type="ECO:0000259" key="3">
    <source>
        <dbReference type="Pfam" id="PF16884"/>
    </source>
</evidence>
<dbReference type="AlphaFoldDB" id="A0A974NV86"/>